<evidence type="ECO:0000313" key="3">
    <source>
        <dbReference type="EMBL" id="MCT9809642.1"/>
    </source>
</evidence>
<dbReference type="Gene3D" id="6.10.30.10">
    <property type="match status" value="1"/>
</dbReference>
<dbReference type="InterPro" id="IPR052513">
    <property type="entry name" value="Thioester_dehydratase-like"/>
</dbReference>
<dbReference type="Pfam" id="PF01796">
    <property type="entry name" value="OB_ChsH2_C"/>
    <property type="match status" value="1"/>
</dbReference>
<gene>
    <name evidence="3" type="ORF">N0K08_03255</name>
</gene>
<dbReference type="SUPFAM" id="SSF50249">
    <property type="entry name" value="Nucleic acid-binding proteins"/>
    <property type="match status" value="1"/>
</dbReference>
<dbReference type="PANTHER" id="PTHR34075">
    <property type="entry name" value="BLR3430 PROTEIN"/>
    <property type="match status" value="1"/>
</dbReference>
<feature type="domain" description="ChsH2 rubredoxin-like zinc ribbon" evidence="2">
    <location>
        <begin position="19"/>
        <end position="51"/>
    </location>
</feature>
<proteinExistence type="predicted"/>
<keyword evidence="4" id="KW-1185">Reference proteome</keyword>
<protein>
    <submittedName>
        <fullName evidence="3">OB-fold domain-containing protein</fullName>
    </submittedName>
</protein>
<dbReference type="Pfam" id="PF12172">
    <property type="entry name" value="zf-ChsH2"/>
    <property type="match status" value="1"/>
</dbReference>
<name>A0ABT2PK72_9BURK</name>
<accession>A0ABT2PK72</accession>
<evidence type="ECO:0000313" key="4">
    <source>
        <dbReference type="Proteomes" id="UP001525968"/>
    </source>
</evidence>
<evidence type="ECO:0000259" key="1">
    <source>
        <dbReference type="Pfam" id="PF01796"/>
    </source>
</evidence>
<dbReference type="EMBL" id="JAODYH010000002">
    <property type="protein sequence ID" value="MCT9809642.1"/>
    <property type="molecule type" value="Genomic_DNA"/>
</dbReference>
<dbReference type="InterPro" id="IPR012340">
    <property type="entry name" value="NA-bd_OB-fold"/>
</dbReference>
<dbReference type="PANTHER" id="PTHR34075:SF5">
    <property type="entry name" value="BLR3430 PROTEIN"/>
    <property type="match status" value="1"/>
</dbReference>
<dbReference type="InterPro" id="IPR002878">
    <property type="entry name" value="ChsH2_C"/>
</dbReference>
<organism evidence="3 4">
    <name type="scientific">Acidovorax bellezanensis</name>
    <dbReference type="NCBI Taxonomy" id="2976702"/>
    <lineage>
        <taxon>Bacteria</taxon>
        <taxon>Pseudomonadati</taxon>
        <taxon>Pseudomonadota</taxon>
        <taxon>Betaproteobacteria</taxon>
        <taxon>Burkholderiales</taxon>
        <taxon>Comamonadaceae</taxon>
        <taxon>Acidovorax</taxon>
    </lineage>
</organism>
<feature type="domain" description="ChsH2 C-terminal OB-fold" evidence="1">
    <location>
        <begin position="53"/>
        <end position="110"/>
    </location>
</feature>
<evidence type="ECO:0000259" key="2">
    <source>
        <dbReference type="Pfam" id="PF12172"/>
    </source>
</evidence>
<dbReference type="InterPro" id="IPR022002">
    <property type="entry name" value="ChsH2_Znr"/>
</dbReference>
<dbReference type="RefSeq" id="WP_261498571.1">
    <property type="nucleotide sequence ID" value="NZ_JAODYH010000002.1"/>
</dbReference>
<comment type="caution">
    <text evidence="3">The sequence shown here is derived from an EMBL/GenBank/DDBJ whole genome shotgun (WGS) entry which is preliminary data.</text>
</comment>
<reference evidence="3 4" key="1">
    <citation type="submission" date="2022-09" db="EMBL/GenBank/DDBJ databases">
        <title>Draft genome of isolate Be4.</title>
        <authorList>
            <person name="Sanchez-Castro I."/>
            <person name="Martinez-Rodriguez P."/>
            <person name="Descostes M."/>
            <person name="Merroun M."/>
        </authorList>
    </citation>
    <scope>NUCLEOTIDE SEQUENCE [LARGE SCALE GENOMIC DNA]</scope>
    <source>
        <strain evidence="3 4">Be4</strain>
    </source>
</reference>
<sequence length="128" mass="13997">MTEPTAPMVGADAHYFGRLAQGIFEIPRCDDCARHHFYPRICCPYCGSQALTWVAPSGRGSVYSTTIVRKPEGDYTVCLVDLEEGPRLMSRVVGIPVEEVRIGMAIQARIEQTPEGALLVFVPKGEAA</sequence>
<dbReference type="Proteomes" id="UP001525968">
    <property type="component" value="Unassembled WGS sequence"/>
</dbReference>